<accession>A0A4Y3TWF1</accession>
<dbReference type="EMBL" id="BJMV01000003">
    <property type="protein sequence ID" value="GEB85075.1"/>
    <property type="molecule type" value="Genomic_DNA"/>
</dbReference>
<name>A0A4Y3TWF1_9PROT</name>
<dbReference type="Proteomes" id="UP000317730">
    <property type="component" value="Unassembled WGS sequence"/>
</dbReference>
<gene>
    <name evidence="1" type="ORF">APE01nite_08720</name>
</gene>
<protein>
    <submittedName>
        <fullName evidence="1">Uncharacterized protein</fullName>
    </submittedName>
</protein>
<evidence type="ECO:0000313" key="1">
    <source>
        <dbReference type="EMBL" id="GEB85075.1"/>
    </source>
</evidence>
<organism evidence="1 2">
    <name type="scientific">Acetobacter peroxydans</name>
    <dbReference type="NCBI Taxonomy" id="104098"/>
    <lineage>
        <taxon>Bacteria</taxon>
        <taxon>Pseudomonadati</taxon>
        <taxon>Pseudomonadota</taxon>
        <taxon>Alphaproteobacteria</taxon>
        <taxon>Acetobacterales</taxon>
        <taxon>Acetobacteraceae</taxon>
        <taxon>Acetobacter</taxon>
    </lineage>
</organism>
<reference evidence="1 2" key="1">
    <citation type="submission" date="2019-06" db="EMBL/GenBank/DDBJ databases">
        <title>Whole genome shotgun sequence of Acetobacter peroxydans NBRC 13755.</title>
        <authorList>
            <person name="Hosoyama A."/>
            <person name="Uohara A."/>
            <person name="Ohji S."/>
            <person name="Ichikawa N."/>
        </authorList>
    </citation>
    <scope>NUCLEOTIDE SEQUENCE [LARGE SCALE GENOMIC DNA]</scope>
    <source>
        <strain evidence="1 2">NBRC 13755</strain>
    </source>
</reference>
<sequence>MAERECALFTIRTENRPQSERWRFSAMEESVTSVVVTMRGACGLIALLSDAGIQAERRNSIEWAGVLLPKFR</sequence>
<dbReference type="AlphaFoldDB" id="A0A4Y3TWF1"/>
<comment type="caution">
    <text evidence="1">The sequence shown here is derived from an EMBL/GenBank/DDBJ whole genome shotgun (WGS) entry which is preliminary data.</text>
</comment>
<proteinExistence type="predicted"/>
<evidence type="ECO:0000313" key="2">
    <source>
        <dbReference type="Proteomes" id="UP000317730"/>
    </source>
</evidence>
<keyword evidence="2" id="KW-1185">Reference proteome</keyword>